<keyword evidence="2" id="KW-0131">Cell cycle</keyword>
<dbReference type="Gene3D" id="1.20.5.110">
    <property type="match status" value="1"/>
</dbReference>
<evidence type="ECO:0000313" key="7">
    <source>
        <dbReference type="EMBL" id="VFK27367.1"/>
    </source>
</evidence>
<dbReference type="InterPro" id="IPR032519">
    <property type="entry name" value="YbgF_tri"/>
</dbReference>
<dbReference type="GO" id="GO:0043093">
    <property type="term" value="P:FtsZ-dependent cytokinesis"/>
    <property type="evidence" value="ECO:0007669"/>
    <property type="project" value="UniProtKB-UniRule"/>
</dbReference>
<keyword evidence="1 2" id="KW-0732">Signal</keyword>
<feature type="domain" description="Outer membrane lipoprotein BamD-like" evidence="5">
    <location>
        <begin position="164"/>
        <end position="282"/>
    </location>
</feature>
<comment type="subcellular location">
    <subcellularLocation>
        <location evidence="2">Periplasm</location>
    </subcellularLocation>
</comment>
<dbReference type="InterPro" id="IPR039565">
    <property type="entry name" value="BamD-like"/>
</dbReference>
<evidence type="ECO:0000259" key="6">
    <source>
        <dbReference type="Pfam" id="PF16331"/>
    </source>
</evidence>
<comment type="function">
    <text evidence="2">Mediates coordination of peptidoglycan synthesis and outer membrane constriction during cell division.</text>
</comment>
<keyword evidence="2" id="KW-0175">Coiled coil</keyword>
<comment type="similarity">
    <text evidence="2">Belongs to the CpoB family.</text>
</comment>
<name>A0A450XDK2_9GAMM</name>
<organism evidence="7">
    <name type="scientific">Candidatus Kentrum sp. MB</name>
    <dbReference type="NCBI Taxonomy" id="2138164"/>
    <lineage>
        <taxon>Bacteria</taxon>
        <taxon>Pseudomonadati</taxon>
        <taxon>Pseudomonadota</taxon>
        <taxon>Gammaproteobacteria</taxon>
        <taxon>Candidatus Kentrum</taxon>
    </lineage>
</organism>
<dbReference type="EMBL" id="CAADFQ010000003">
    <property type="protein sequence ID" value="VFK27367.1"/>
    <property type="molecule type" value="Genomic_DNA"/>
</dbReference>
<evidence type="ECO:0000313" key="8">
    <source>
        <dbReference type="EMBL" id="VFK30303.1"/>
    </source>
</evidence>
<dbReference type="EMBL" id="CAADFO010000062">
    <property type="protein sequence ID" value="VFK30303.1"/>
    <property type="molecule type" value="Genomic_DNA"/>
</dbReference>
<evidence type="ECO:0000259" key="5">
    <source>
        <dbReference type="Pfam" id="PF13525"/>
    </source>
</evidence>
<dbReference type="NCBIfam" id="TIGR02795">
    <property type="entry name" value="tol_pal_ybgF"/>
    <property type="match status" value="1"/>
</dbReference>
<protein>
    <recommendedName>
        <fullName evidence="2">Cell division coordinator CpoB</fullName>
    </recommendedName>
</protein>
<evidence type="ECO:0000256" key="4">
    <source>
        <dbReference type="SAM" id="MobiDB-lite"/>
    </source>
</evidence>
<proteinExistence type="inferred from homology"/>
<dbReference type="InterPro" id="IPR034706">
    <property type="entry name" value="CpoB"/>
</dbReference>
<dbReference type="GO" id="GO:0030288">
    <property type="term" value="C:outer membrane-bounded periplasmic space"/>
    <property type="evidence" value="ECO:0007669"/>
    <property type="project" value="UniProtKB-UniRule"/>
</dbReference>
<dbReference type="AlphaFoldDB" id="A0A450XDK2"/>
<evidence type="ECO:0000313" key="9">
    <source>
        <dbReference type="EMBL" id="VFK74282.1"/>
    </source>
</evidence>
<dbReference type="HAMAP" id="MF_02066">
    <property type="entry name" value="CpoB"/>
    <property type="match status" value="1"/>
</dbReference>
<keyword evidence="2" id="KW-0132">Cell division</keyword>
<evidence type="ECO:0000256" key="3">
    <source>
        <dbReference type="PROSITE-ProRule" id="PRU00339"/>
    </source>
</evidence>
<keyword evidence="3" id="KW-0802">TPR repeat</keyword>
<dbReference type="GO" id="GO:0070206">
    <property type="term" value="P:protein trimerization"/>
    <property type="evidence" value="ECO:0007669"/>
    <property type="project" value="InterPro"/>
</dbReference>
<dbReference type="Pfam" id="PF16331">
    <property type="entry name" value="TolA_bind_tri"/>
    <property type="match status" value="1"/>
</dbReference>
<evidence type="ECO:0000256" key="1">
    <source>
        <dbReference type="ARBA" id="ARBA00022729"/>
    </source>
</evidence>
<dbReference type="Gene3D" id="1.25.40.10">
    <property type="entry name" value="Tetratricopeptide repeat domain"/>
    <property type="match status" value="1"/>
</dbReference>
<dbReference type="Pfam" id="PF13525">
    <property type="entry name" value="YfiO"/>
    <property type="match status" value="1"/>
</dbReference>
<sequence length="288" mass="32662">MRTVSTRLTAAFLCVLLFGVLVEPVVGSGAIQERLDQMERVMGSRALMDLLDRVDDMQREIRELRGQVEIQAHALSQIKKSQRNYYLDLDNRLRHVAKATGVETEAPIIDTFTTHPSPTREPDVATPAAPPKKSVRQSVNDTPPDSQSDRTNLQRADPYTDTGQDAAYRKAFELLRRKSYGQATVALTAFLERYPNSQYAEDAQYWLGETYYVTRQFKPALSTFEKFLHRYPASAKTSDALLKIGYVQHELGQKAKAKRTFANLIQQYPGSTQAHLAQKRLRNRSKTP</sequence>
<feature type="domain" description="YbgF trimerisation" evidence="6">
    <location>
        <begin position="31"/>
        <end position="100"/>
    </location>
</feature>
<evidence type="ECO:0000256" key="2">
    <source>
        <dbReference type="HAMAP-Rule" id="MF_02066"/>
    </source>
</evidence>
<dbReference type="InterPro" id="IPR011990">
    <property type="entry name" value="TPR-like_helical_dom_sf"/>
</dbReference>
<keyword evidence="2" id="KW-0574">Periplasm</keyword>
<accession>A0A450XDK2</accession>
<dbReference type="EMBL" id="CAADGH010000003">
    <property type="protein sequence ID" value="VFK74282.1"/>
    <property type="molecule type" value="Genomic_DNA"/>
</dbReference>
<reference evidence="7" key="1">
    <citation type="submission" date="2019-02" db="EMBL/GenBank/DDBJ databases">
        <authorList>
            <person name="Gruber-Vodicka R. H."/>
            <person name="Seah K. B. B."/>
        </authorList>
    </citation>
    <scope>NUCLEOTIDE SEQUENCE</scope>
    <source>
        <strain evidence="8">BECK_BZ197</strain>
        <strain evidence="9">BECK_BZ198</strain>
        <strain evidence="7">BECK_BZ199</strain>
    </source>
</reference>
<feature type="region of interest" description="Disordered" evidence="4">
    <location>
        <begin position="107"/>
        <end position="162"/>
    </location>
</feature>
<dbReference type="SUPFAM" id="SSF48452">
    <property type="entry name" value="TPR-like"/>
    <property type="match status" value="1"/>
</dbReference>
<gene>
    <name evidence="2" type="primary">cpoB</name>
    <name evidence="8" type="ORF">BECKMB1821G_GA0114241_106215</name>
    <name evidence="9" type="ORF">BECKMB1821H_GA0114242_100310</name>
    <name evidence="7" type="ORF">BECKMB1821I_GA0114274_10039</name>
</gene>
<dbReference type="PROSITE" id="PS50005">
    <property type="entry name" value="TPR"/>
    <property type="match status" value="1"/>
</dbReference>
<feature type="repeat" description="TPR" evidence="3">
    <location>
        <begin position="201"/>
        <end position="234"/>
    </location>
</feature>
<dbReference type="InterPro" id="IPR019734">
    <property type="entry name" value="TPR_rpt"/>
</dbReference>
<dbReference type="InterPro" id="IPR014162">
    <property type="entry name" value="CpoB_C"/>
</dbReference>
<feature type="compositionally biased region" description="Polar residues" evidence="4">
    <location>
        <begin position="136"/>
        <end position="154"/>
    </location>
</feature>
<feature type="coiled-coil region" evidence="2">
    <location>
        <begin position="47"/>
        <end position="74"/>
    </location>
</feature>